<dbReference type="Proteomes" id="UP000070121">
    <property type="component" value="Unassembled WGS sequence"/>
</dbReference>
<organism evidence="1 2">
    <name type="scientific">Colletotrichum salicis</name>
    <dbReference type="NCBI Taxonomy" id="1209931"/>
    <lineage>
        <taxon>Eukaryota</taxon>
        <taxon>Fungi</taxon>
        <taxon>Dikarya</taxon>
        <taxon>Ascomycota</taxon>
        <taxon>Pezizomycotina</taxon>
        <taxon>Sordariomycetes</taxon>
        <taxon>Hypocreomycetidae</taxon>
        <taxon>Glomerellales</taxon>
        <taxon>Glomerellaceae</taxon>
        <taxon>Colletotrichum</taxon>
        <taxon>Colletotrichum acutatum species complex</taxon>
    </lineage>
</organism>
<protein>
    <submittedName>
        <fullName evidence="1">Uncharacterized protein</fullName>
    </submittedName>
</protein>
<dbReference type="EMBL" id="JFFI01002746">
    <property type="protein sequence ID" value="KXH25626.1"/>
    <property type="molecule type" value="Genomic_DNA"/>
</dbReference>
<keyword evidence="2" id="KW-1185">Reference proteome</keyword>
<comment type="caution">
    <text evidence="1">The sequence shown here is derived from an EMBL/GenBank/DDBJ whole genome shotgun (WGS) entry which is preliminary data.</text>
</comment>
<reference evidence="1 2" key="1">
    <citation type="submission" date="2014-02" db="EMBL/GenBank/DDBJ databases">
        <title>The genome sequence of Colletotrichum salicis CBS 607.94.</title>
        <authorList>
            <person name="Baroncelli R."/>
            <person name="Thon M.R."/>
        </authorList>
    </citation>
    <scope>NUCLEOTIDE SEQUENCE [LARGE SCALE GENOMIC DNA]</scope>
    <source>
        <strain evidence="1 2">CBS 607.94</strain>
    </source>
</reference>
<proteinExistence type="predicted"/>
<name>A0A135RPG1_9PEZI</name>
<dbReference type="OrthoDB" id="443402at2759"/>
<dbReference type="AlphaFoldDB" id="A0A135RPG1"/>
<evidence type="ECO:0000313" key="1">
    <source>
        <dbReference type="EMBL" id="KXH25626.1"/>
    </source>
</evidence>
<sequence length="110" mass="12658">MAEFLAESLSVFKPKIVIFRAYVTLIKSMLIRKEHFQRSGVLSRALEEAFFYAYQAEAESGSSDSELVDDLHYVVEEMADSLDAEVPWRPDCFVEFAISRGLTQYLSQHR</sequence>
<evidence type="ECO:0000313" key="2">
    <source>
        <dbReference type="Proteomes" id="UP000070121"/>
    </source>
</evidence>
<accession>A0A135RPG1</accession>
<gene>
    <name evidence="1" type="ORF">CSAL01_04704</name>
</gene>